<dbReference type="InterPro" id="IPR016188">
    <property type="entry name" value="PurM-like_N"/>
</dbReference>
<dbReference type="Pfam" id="PF00586">
    <property type="entry name" value="AIRS"/>
    <property type="match status" value="1"/>
</dbReference>
<sequence>MERIEIGHGSGGKLTRDLIEGLFLKYFKSPELHSLQDATYLPGFEKIAMTTDSFVVQPIFFPGGDIGKLSVAGTVNDLTVSGSVPKFISVSFIIEEGFPISDLERIVSSISKTAESAGVKIVTGDTKVVEKGKCDGIYINTTGIGDVKRELSPKFVKPGDVVIVTGFIGDHGISISLSREEFEVETEIKSDCAPLNSLLVPLFDVPGLRFMRDPTRGGLATVLVELSETSGLGVRIYEDRIPVRDEVRFICDMLGYDPLYLANEGKAVVVVDRKDADRTLEILKSHPLGKNSQVIGEVTEEKGVVLVTSVGGMRRLELLEEDPLPRIC</sequence>
<dbReference type="OrthoDB" id="9801934at2"/>
<dbReference type="PANTHER" id="PTHR30303">
    <property type="entry name" value="HYDROGENASE ISOENZYMES FORMATION PROTEIN HYPE"/>
    <property type="match status" value="1"/>
</dbReference>
<reference evidence="4 5" key="1">
    <citation type="submission" date="2017-05" db="EMBL/GenBank/DDBJ databases">
        <authorList>
            <person name="Varghese N."/>
            <person name="Submissions S."/>
        </authorList>
    </citation>
    <scope>NUCLEOTIDE SEQUENCE [LARGE SCALE GENOMIC DNA]</scope>
    <source>
        <strain evidence="4 5">DSM 16304</strain>
    </source>
</reference>
<dbReference type="NCBIfam" id="TIGR02124">
    <property type="entry name" value="hypE"/>
    <property type="match status" value="1"/>
</dbReference>
<evidence type="ECO:0000313" key="5">
    <source>
        <dbReference type="Proteomes" id="UP000317315"/>
    </source>
</evidence>
<dbReference type="InterPro" id="IPR011854">
    <property type="entry name" value="HypE"/>
</dbReference>
<dbReference type="AlphaFoldDB" id="A0A521B226"/>
<dbReference type="Proteomes" id="UP000317315">
    <property type="component" value="Unassembled WGS sequence"/>
</dbReference>
<dbReference type="InterPro" id="IPR036676">
    <property type="entry name" value="PurM-like_C_sf"/>
</dbReference>
<dbReference type="GO" id="GO:0051604">
    <property type="term" value="P:protein maturation"/>
    <property type="evidence" value="ECO:0007669"/>
    <property type="project" value="TreeGrafter"/>
</dbReference>
<dbReference type="RefSeq" id="WP_142933984.1">
    <property type="nucleotide sequence ID" value="NZ_FXTM01000003.1"/>
</dbReference>
<evidence type="ECO:0000313" key="4">
    <source>
        <dbReference type="EMBL" id="SMO41138.1"/>
    </source>
</evidence>
<evidence type="ECO:0000256" key="1">
    <source>
        <dbReference type="ARBA" id="ARBA00006243"/>
    </source>
</evidence>
<dbReference type="Gene3D" id="3.90.650.10">
    <property type="entry name" value="PurM-like C-terminal domain"/>
    <property type="match status" value="1"/>
</dbReference>
<keyword evidence="5" id="KW-1185">Reference proteome</keyword>
<feature type="domain" description="PurM-like N-terminal" evidence="2">
    <location>
        <begin position="42"/>
        <end position="146"/>
    </location>
</feature>
<evidence type="ECO:0000259" key="2">
    <source>
        <dbReference type="Pfam" id="PF00586"/>
    </source>
</evidence>
<dbReference type="InterPro" id="IPR036921">
    <property type="entry name" value="PurM-like_N_sf"/>
</dbReference>
<name>A0A521B226_9BACT</name>
<evidence type="ECO:0000259" key="3">
    <source>
        <dbReference type="Pfam" id="PF02769"/>
    </source>
</evidence>
<accession>A0A521B226</accession>
<proteinExistence type="inferred from homology"/>
<organism evidence="4 5">
    <name type="scientific">Balnearium lithotrophicum</name>
    <dbReference type="NCBI Taxonomy" id="223788"/>
    <lineage>
        <taxon>Bacteria</taxon>
        <taxon>Pseudomonadati</taxon>
        <taxon>Aquificota</taxon>
        <taxon>Aquificia</taxon>
        <taxon>Desulfurobacteriales</taxon>
        <taxon>Desulfurobacteriaceae</taxon>
        <taxon>Balnearium</taxon>
    </lineage>
</organism>
<dbReference type="SUPFAM" id="SSF55326">
    <property type="entry name" value="PurM N-terminal domain-like"/>
    <property type="match status" value="1"/>
</dbReference>
<dbReference type="EMBL" id="FXTM01000003">
    <property type="protein sequence ID" value="SMO41138.1"/>
    <property type="molecule type" value="Genomic_DNA"/>
</dbReference>
<comment type="similarity">
    <text evidence="1">Belongs to the HypE family.</text>
</comment>
<gene>
    <name evidence="4" type="ORF">SAMN06269117_10378</name>
</gene>
<dbReference type="Gene3D" id="3.30.1330.10">
    <property type="entry name" value="PurM-like, N-terminal domain"/>
    <property type="match status" value="1"/>
</dbReference>
<dbReference type="Pfam" id="PF02769">
    <property type="entry name" value="AIRS_C"/>
    <property type="match status" value="1"/>
</dbReference>
<feature type="domain" description="PurM-like C-terminal" evidence="3">
    <location>
        <begin position="157"/>
        <end position="306"/>
    </location>
</feature>
<dbReference type="InterPro" id="IPR010918">
    <property type="entry name" value="PurM-like_C_dom"/>
</dbReference>
<dbReference type="PIRSF" id="PIRSF005644">
    <property type="entry name" value="Hdrgns_mtr_HypE"/>
    <property type="match status" value="1"/>
</dbReference>
<dbReference type="PANTHER" id="PTHR30303:SF0">
    <property type="entry name" value="CARBAMOYL DEHYDRATASE HYPE"/>
    <property type="match status" value="1"/>
</dbReference>
<dbReference type="CDD" id="cd02197">
    <property type="entry name" value="HypE"/>
    <property type="match status" value="1"/>
</dbReference>
<protein>
    <submittedName>
        <fullName evidence="4">Hydrogenase maturation protein, carbamoyl dehydratase HypE</fullName>
    </submittedName>
</protein>
<dbReference type="SUPFAM" id="SSF56042">
    <property type="entry name" value="PurM C-terminal domain-like"/>
    <property type="match status" value="1"/>
</dbReference>